<keyword evidence="2" id="KW-0328">Glycosyltransferase</keyword>
<gene>
    <name evidence="6" type="ORF">L1049_028317</name>
</gene>
<organism evidence="6 7">
    <name type="scientific">Liquidambar formosana</name>
    <name type="common">Formosan gum</name>
    <dbReference type="NCBI Taxonomy" id="63359"/>
    <lineage>
        <taxon>Eukaryota</taxon>
        <taxon>Viridiplantae</taxon>
        <taxon>Streptophyta</taxon>
        <taxon>Embryophyta</taxon>
        <taxon>Tracheophyta</taxon>
        <taxon>Spermatophyta</taxon>
        <taxon>Magnoliopsida</taxon>
        <taxon>eudicotyledons</taxon>
        <taxon>Gunneridae</taxon>
        <taxon>Pentapetalae</taxon>
        <taxon>Saxifragales</taxon>
        <taxon>Altingiaceae</taxon>
        <taxon>Liquidambar</taxon>
    </lineage>
</organism>
<dbReference type="GO" id="GO:0016763">
    <property type="term" value="F:pentosyltransferase activity"/>
    <property type="evidence" value="ECO:0007669"/>
    <property type="project" value="UniProtKB-ARBA"/>
</dbReference>
<protein>
    <recommendedName>
        <fullName evidence="5">Glycosyltransferase 61 catalytic domain-containing protein</fullName>
    </recommendedName>
</protein>
<dbReference type="InterPro" id="IPR049625">
    <property type="entry name" value="Glyco_transf_61_cat"/>
</dbReference>
<dbReference type="InterPro" id="IPR007657">
    <property type="entry name" value="Glycosyltransferase_61"/>
</dbReference>
<evidence type="ECO:0000313" key="7">
    <source>
        <dbReference type="Proteomes" id="UP001415857"/>
    </source>
</evidence>
<dbReference type="PANTHER" id="PTHR20961">
    <property type="entry name" value="GLYCOSYLTRANSFERASE"/>
    <property type="match status" value="1"/>
</dbReference>
<dbReference type="GO" id="GO:0000139">
    <property type="term" value="C:Golgi membrane"/>
    <property type="evidence" value="ECO:0007669"/>
    <property type="project" value="UniProtKB-SubCell"/>
</dbReference>
<dbReference type="AlphaFoldDB" id="A0AAP0WW44"/>
<proteinExistence type="predicted"/>
<feature type="domain" description="Glycosyltransferase 61 catalytic" evidence="5">
    <location>
        <begin position="114"/>
        <end position="218"/>
    </location>
</feature>
<evidence type="ECO:0000313" key="6">
    <source>
        <dbReference type="EMBL" id="KAK9278741.1"/>
    </source>
</evidence>
<keyword evidence="4" id="KW-0325">Glycoprotein</keyword>
<sequence>MDGQEIPSCTIDHSVPAILFSVGGYSGNLFHAFSDVVIPLYLTSQQFNGEVKFIITDGKPWWINKFRAVLKGLSKYEIINIDGEEKIHCFPKVIVGLKCHKELNIDPSKPPYSSMKDFRNFLRSSYSLNRTAATKIRDGEEKKPRLLIISRKRSRSFMNEGEIAEMARSLGYEVVVAEPDIASKLSRFAEIVNSCDVLLGVHGAGLTNIVFLPEKAILIQVVPLGGLEWLARLDFGQPSADMNITYLEYKIKEEESSLIEEYPLDHVVFRDPFSLHKQGWNTMRSVYLDKQNVKLDVNRFRPTLLKALELLH</sequence>
<keyword evidence="3" id="KW-0808">Transferase</keyword>
<dbReference type="PANTHER" id="PTHR20961:SF5">
    <property type="entry name" value="GLYCOSYLTRANSFERASE-RELATED"/>
    <property type="match status" value="1"/>
</dbReference>
<reference evidence="6 7" key="1">
    <citation type="journal article" date="2024" name="Plant J.">
        <title>Genome sequences and population genomics reveal climatic adaptation and genomic divergence between two closely related sweetgum species.</title>
        <authorList>
            <person name="Xu W.Q."/>
            <person name="Ren C.Q."/>
            <person name="Zhang X.Y."/>
            <person name="Comes H.P."/>
            <person name="Liu X.H."/>
            <person name="Li Y.G."/>
            <person name="Kettle C.J."/>
            <person name="Jalonen R."/>
            <person name="Gaisberger H."/>
            <person name="Ma Y.Z."/>
            <person name="Qiu Y.X."/>
        </authorList>
    </citation>
    <scope>NUCLEOTIDE SEQUENCE [LARGE SCALE GENOMIC DNA]</scope>
    <source>
        <strain evidence="6">Hangzhou</strain>
    </source>
</reference>
<name>A0AAP0WW44_LIQFO</name>
<dbReference type="EMBL" id="JBBPBK010000009">
    <property type="protein sequence ID" value="KAK9278741.1"/>
    <property type="molecule type" value="Genomic_DNA"/>
</dbReference>
<keyword evidence="7" id="KW-1185">Reference proteome</keyword>
<dbReference type="Proteomes" id="UP001415857">
    <property type="component" value="Unassembled WGS sequence"/>
</dbReference>
<evidence type="ECO:0000256" key="1">
    <source>
        <dbReference type="ARBA" id="ARBA00004323"/>
    </source>
</evidence>
<evidence type="ECO:0000259" key="5">
    <source>
        <dbReference type="Pfam" id="PF04577"/>
    </source>
</evidence>
<evidence type="ECO:0000256" key="3">
    <source>
        <dbReference type="ARBA" id="ARBA00022679"/>
    </source>
</evidence>
<evidence type="ECO:0000256" key="4">
    <source>
        <dbReference type="ARBA" id="ARBA00023180"/>
    </source>
</evidence>
<dbReference type="Pfam" id="PF04577">
    <property type="entry name" value="Glyco_transf_61"/>
    <property type="match status" value="1"/>
</dbReference>
<comment type="subcellular location">
    <subcellularLocation>
        <location evidence="1">Golgi apparatus membrane</location>
        <topology evidence="1">Single-pass type II membrane protein</topology>
    </subcellularLocation>
</comment>
<accession>A0AAP0WW44</accession>
<evidence type="ECO:0000256" key="2">
    <source>
        <dbReference type="ARBA" id="ARBA00022676"/>
    </source>
</evidence>
<comment type="caution">
    <text evidence="6">The sequence shown here is derived from an EMBL/GenBank/DDBJ whole genome shotgun (WGS) entry which is preliminary data.</text>
</comment>